<proteinExistence type="predicted"/>
<name>A0ACC7P089_9BACL</name>
<accession>A0ACC7P089</accession>
<reference evidence="1" key="1">
    <citation type="submission" date="2024-12" db="EMBL/GenBank/DDBJ databases">
        <authorList>
            <person name="Wu N."/>
        </authorList>
    </citation>
    <scope>NUCLEOTIDE SEQUENCE</scope>
    <source>
        <strain evidence="1">P15</strain>
    </source>
</reference>
<keyword evidence="2" id="KW-1185">Reference proteome</keyword>
<sequence>MMEAYIKAGLNKEGIPIQPLTAEEITSAPQVKSRYVRSRIKRSRFLYLIFFLPFCYYVLFHYWPMYGIIIAFKDYNIAKGITDSPWAGVHHFQKFLFDPYFWKLVRNTIMINVYELIFAFPAPIILALLLNELKSVKMKKFTQSVSYLPHFISTVVVCGILVNFLTTDGLINQIIVWFGGEPIQFLMKPEWFRTIFVGSGIWQSMGWGSIIYLAALTGVDEELYDAAKIDGANRWRQLLAVTLPGIAPTISIMLILNIGRLMNIGYEKIILLYNGSTYETADVISTYVYRRGLLGSDFSYGTAVELFQALIGLVLLVSANRLSRKISETGLW</sequence>
<gene>
    <name evidence="1" type="ORF">ACI1P1_17840</name>
</gene>
<evidence type="ECO:0000313" key="1">
    <source>
        <dbReference type="EMBL" id="MFM9330165.1"/>
    </source>
</evidence>
<comment type="caution">
    <text evidence="1">The sequence shown here is derived from an EMBL/GenBank/DDBJ whole genome shotgun (WGS) entry which is preliminary data.</text>
</comment>
<dbReference type="Proteomes" id="UP001631969">
    <property type="component" value="Unassembled WGS sequence"/>
</dbReference>
<dbReference type="EMBL" id="JBJURJ010000011">
    <property type="protein sequence ID" value="MFM9330165.1"/>
    <property type="molecule type" value="Genomic_DNA"/>
</dbReference>
<protein>
    <submittedName>
        <fullName evidence="1">ABC transporter permease</fullName>
    </submittedName>
</protein>
<evidence type="ECO:0000313" key="2">
    <source>
        <dbReference type="Proteomes" id="UP001631969"/>
    </source>
</evidence>
<organism evidence="1 2">
    <name type="scientific">Paenibacillus mesotrionivorans</name>
    <dbReference type="NCBI Taxonomy" id="3160968"/>
    <lineage>
        <taxon>Bacteria</taxon>
        <taxon>Bacillati</taxon>
        <taxon>Bacillota</taxon>
        <taxon>Bacilli</taxon>
        <taxon>Bacillales</taxon>
        <taxon>Paenibacillaceae</taxon>
        <taxon>Paenibacillus</taxon>
    </lineage>
</organism>